<dbReference type="EMBL" id="JBEPEK010000134">
    <property type="protein sequence ID" value="MER7181718.1"/>
    <property type="molecule type" value="Genomic_DNA"/>
</dbReference>
<sequence>RLRVIARLAAAPHARAHLLAIEHPTNTGHRVDVGLDRLQQADLPMSASASAPAPAPIDAVPAPDEAPLHLLHRRIGQAVSGGRRVLAFPGDSAADARRLHRHGLGTAGDILDELLAAAAERSRDAFGRLLPADTGRFARAWLTAARYTDEVDRVLCAAAWGG</sequence>
<comment type="caution">
    <text evidence="1">The sequence shown here is derived from an EMBL/GenBank/DDBJ whole genome shotgun (WGS) entry which is preliminary data.</text>
</comment>
<feature type="non-terminal residue" evidence="1">
    <location>
        <position position="1"/>
    </location>
</feature>
<accession>A0ABV1WY60</accession>
<evidence type="ECO:0000313" key="2">
    <source>
        <dbReference type="Proteomes" id="UP001474181"/>
    </source>
</evidence>
<reference evidence="1 2" key="1">
    <citation type="submission" date="2024-06" db="EMBL/GenBank/DDBJ databases">
        <title>The Natural Products Discovery Center: Release of the First 8490 Sequenced Strains for Exploring Actinobacteria Biosynthetic Diversity.</title>
        <authorList>
            <person name="Kalkreuter E."/>
            <person name="Kautsar S.A."/>
            <person name="Yang D."/>
            <person name="Bader C.D."/>
            <person name="Teijaro C.N."/>
            <person name="Fluegel L."/>
            <person name="Davis C.M."/>
            <person name="Simpson J.R."/>
            <person name="Lauterbach L."/>
            <person name="Steele A.D."/>
            <person name="Gui C."/>
            <person name="Meng S."/>
            <person name="Li G."/>
            <person name="Viehrig K."/>
            <person name="Ye F."/>
            <person name="Su P."/>
            <person name="Kiefer A.F."/>
            <person name="Nichols A."/>
            <person name="Cepeda A.J."/>
            <person name="Yan W."/>
            <person name="Fan B."/>
            <person name="Jiang Y."/>
            <person name="Adhikari A."/>
            <person name="Zheng C.-J."/>
            <person name="Schuster L."/>
            <person name="Cowan T.M."/>
            <person name="Smanski M.J."/>
            <person name="Chevrette M.G."/>
            <person name="De Carvalho L.P.S."/>
            <person name="Shen B."/>
        </authorList>
    </citation>
    <scope>NUCLEOTIDE SEQUENCE [LARGE SCALE GENOMIC DNA]</scope>
    <source>
        <strain evidence="1 2">NPDC000234</strain>
    </source>
</reference>
<name>A0ABV1WY60_9ACTN</name>
<dbReference type="Proteomes" id="UP001474181">
    <property type="component" value="Unassembled WGS sequence"/>
</dbReference>
<protein>
    <submittedName>
        <fullName evidence="1">Uncharacterized protein</fullName>
    </submittedName>
</protein>
<proteinExistence type="predicted"/>
<organism evidence="1 2">
    <name type="scientific">Streptomyces hyaluromycini</name>
    <dbReference type="NCBI Taxonomy" id="1377993"/>
    <lineage>
        <taxon>Bacteria</taxon>
        <taxon>Bacillati</taxon>
        <taxon>Actinomycetota</taxon>
        <taxon>Actinomycetes</taxon>
        <taxon>Kitasatosporales</taxon>
        <taxon>Streptomycetaceae</taxon>
        <taxon>Streptomyces</taxon>
    </lineage>
</organism>
<evidence type="ECO:0000313" key="1">
    <source>
        <dbReference type="EMBL" id="MER7181718.1"/>
    </source>
</evidence>
<gene>
    <name evidence="1" type="ORF">ABT404_19920</name>
</gene>
<keyword evidence="2" id="KW-1185">Reference proteome</keyword>